<evidence type="ECO:0000313" key="1">
    <source>
        <dbReference type="EMBL" id="EEF74950.1"/>
    </source>
</evidence>
<dbReference type="PROSITE" id="PS51257">
    <property type="entry name" value="PROKAR_LIPOPROTEIN"/>
    <property type="match status" value="1"/>
</dbReference>
<dbReference type="AlphaFoldDB" id="S0F4Z1"/>
<dbReference type="Proteomes" id="UP000014073">
    <property type="component" value="Unassembled WGS sequence"/>
</dbReference>
<sequence>MRSIKSDFLRTMLVASMILLAGCHGKPEQVDTAAYCVNIDSAEVVDILPMSSLFKSGKIVCS</sequence>
<protein>
    <recommendedName>
        <fullName evidence="3">Lipoprotein</fullName>
    </recommendedName>
</protein>
<reference evidence="1 2" key="1">
    <citation type="submission" date="2008-12" db="EMBL/GenBank/DDBJ databases">
        <authorList>
            <person name="Fulton L."/>
            <person name="Clifton S."/>
            <person name="Fulton B."/>
            <person name="Xu J."/>
            <person name="Minx P."/>
            <person name="Pepin K.H."/>
            <person name="Johnson M."/>
            <person name="Bhonagiri V."/>
            <person name="Nash W.E."/>
            <person name="Mardis E.R."/>
            <person name="Wilson R.K."/>
        </authorList>
    </citation>
    <scope>NUCLEOTIDE SEQUENCE [LARGE SCALE GENOMIC DNA]</scope>
    <source>
        <strain evidence="1 2">DSM 18228</strain>
    </source>
</reference>
<comment type="caution">
    <text evidence="1">The sequence shown here is derived from an EMBL/GenBank/DDBJ whole genome shotgun (WGS) entry which is preliminary data.</text>
</comment>
<keyword evidence="2" id="KW-1185">Reference proteome</keyword>
<dbReference type="EMBL" id="ACBW01000029">
    <property type="protein sequence ID" value="EEF74950.1"/>
    <property type="molecule type" value="Genomic_DNA"/>
</dbReference>
<dbReference type="HOGENOM" id="CLU_2927799_0_0_10"/>
<accession>S0F4Z1</accession>
<proteinExistence type="predicted"/>
<organism evidence="1 2">
    <name type="scientific">Phocaeicola coprophilus DSM 18228 = JCM 13818</name>
    <dbReference type="NCBI Taxonomy" id="547042"/>
    <lineage>
        <taxon>Bacteria</taxon>
        <taxon>Pseudomonadati</taxon>
        <taxon>Bacteroidota</taxon>
        <taxon>Bacteroidia</taxon>
        <taxon>Bacteroidales</taxon>
        <taxon>Bacteroidaceae</taxon>
        <taxon>Phocaeicola</taxon>
    </lineage>
</organism>
<evidence type="ECO:0000313" key="2">
    <source>
        <dbReference type="Proteomes" id="UP000014073"/>
    </source>
</evidence>
<evidence type="ECO:0008006" key="3">
    <source>
        <dbReference type="Google" id="ProtNLM"/>
    </source>
</evidence>
<name>S0F4Z1_9BACT</name>
<dbReference type="STRING" id="547042.BACCOPRO_00432"/>
<dbReference type="RefSeq" id="WP_008140377.1">
    <property type="nucleotide sequence ID" value="NZ_EQ973632.1"/>
</dbReference>
<gene>
    <name evidence="1" type="ORF">BACCOPRO_00432</name>
</gene>
<feature type="non-terminal residue" evidence="1">
    <location>
        <position position="62"/>
    </location>
</feature>